<dbReference type="InterPro" id="IPR050237">
    <property type="entry name" value="ATP-dep_AMP-bd_enzyme"/>
</dbReference>
<feature type="non-terminal residue" evidence="2">
    <location>
        <position position="222"/>
    </location>
</feature>
<dbReference type="InterPro" id="IPR042099">
    <property type="entry name" value="ANL_N_sf"/>
</dbReference>
<keyword evidence="3" id="KW-1185">Reference proteome</keyword>
<evidence type="ECO:0000259" key="1">
    <source>
        <dbReference type="Pfam" id="PF00501"/>
    </source>
</evidence>
<dbReference type="EMBL" id="CAJNDS010000749">
    <property type="protein sequence ID" value="CAE7231748.1"/>
    <property type="molecule type" value="Genomic_DNA"/>
</dbReference>
<protein>
    <submittedName>
        <fullName evidence="2">CctN protein</fullName>
    </submittedName>
</protein>
<dbReference type="PANTHER" id="PTHR43767:SF12">
    <property type="entry name" value="AMP-DEPENDENT SYNTHETASE AND LIGASE"/>
    <property type="match status" value="1"/>
</dbReference>
<organism evidence="2 3">
    <name type="scientific">Symbiodinium natans</name>
    <dbReference type="NCBI Taxonomy" id="878477"/>
    <lineage>
        <taxon>Eukaryota</taxon>
        <taxon>Sar</taxon>
        <taxon>Alveolata</taxon>
        <taxon>Dinophyceae</taxon>
        <taxon>Suessiales</taxon>
        <taxon>Symbiodiniaceae</taxon>
        <taxon>Symbiodinium</taxon>
    </lineage>
</organism>
<dbReference type="InterPro" id="IPR000873">
    <property type="entry name" value="AMP-dep_synth/lig_dom"/>
</dbReference>
<dbReference type="PROSITE" id="PS00455">
    <property type="entry name" value="AMP_BINDING"/>
    <property type="match status" value="1"/>
</dbReference>
<name>A0A812KLB4_9DINO</name>
<dbReference type="PANTHER" id="PTHR43767">
    <property type="entry name" value="LONG-CHAIN-FATTY-ACID--COA LIGASE"/>
    <property type="match status" value="1"/>
</dbReference>
<dbReference type="Gene3D" id="3.40.50.12780">
    <property type="entry name" value="N-terminal domain of ligase-like"/>
    <property type="match status" value="1"/>
</dbReference>
<dbReference type="AlphaFoldDB" id="A0A812KLB4"/>
<gene>
    <name evidence="2" type="primary">cctN</name>
    <name evidence="2" type="ORF">SNAT2548_LOCUS9522</name>
</gene>
<sequence>MEAAFGAALSGAPSVLPIIAAAARRRSTSEALRWLRRTGAAWELESWTYAEVWRRSIDTAGALRGYGADGRAVGVAIDEGPALPLLELAILLAGGHIVPMDVCDPCGRLAVLLRDSTPVLAVAKDDPGLEALERAAAEAFAENPGAAPRLLLATAMGLGERGADEGLPYEDVFETPPAAAVSHIFFTSGSTGRPKGCVTTHGALASYCAAKNATYSVTEESV</sequence>
<evidence type="ECO:0000313" key="3">
    <source>
        <dbReference type="Proteomes" id="UP000604046"/>
    </source>
</evidence>
<dbReference type="Pfam" id="PF00501">
    <property type="entry name" value="AMP-binding"/>
    <property type="match status" value="1"/>
</dbReference>
<feature type="domain" description="AMP-dependent synthetase/ligase" evidence="1">
    <location>
        <begin position="29"/>
        <end position="211"/>
    </location>
</feature>
<reference evidence="2" key="1">
    <citation type="submission" date="2021-02" db="EMBL/GenBank/DDBJ databases">
        <authorList>
            <person name="Dougan E. K."/>
            <person name="Rhodes N."/>
            <person name="Thang M."/>
            <person name="Chan C."/>
        </authorList>
    </citation>
    <scope>NUCLEOTIDE SEQUENCE</scope>
</reference>
<proteinExistence type="predicted"/>
<dbReference type="SUPFAM" id="SSF56801">
    <property type="entry name" value="Acetyl-CoA synthetase-like"/>
    <property type="match status" value="1"/>
</dbReference>
<dbReference type="InterPro" id="IPR020845">
    <property type="entry name" value="AMP-binding_CS"/>
</dbReference>
<feature type="non-terminal residue" evidence="2">
    <location>
        <position position="1"/>
    </location>
</feature>
<evidence type="ECO:0000313" key="2">
    <source>
        <dbReference type="EMBL" id="CAE7231748.1"/>
    </source>
</evidence>
<dbReference type="Proteomes" id="UP000604046">
    <property type="component" value="Unassembled WGS sequence"/>
</dbReference>
<comment type="caution">
    <text evidence="2">The sequence shown here is derived from an EMBL/GenBank/DDBJ whole genome shotgun (WGS) entry which is preliminary data.</text>
</comment>
<accession>A0A812KLB4</accession>